<keyword evidence="2" id="KW-1185">Reference proteome</keyword>
<name>A0ABP0G7V8_CLALP</name>
<dbReference type="InterPro" id="IPR032675">
    <property type="entry name" value="LRR_dom_sf"/>
</dbReference>
<comment type="caution">
    <text evidence="1">The sequence shown here is derived from an EMBL/GenBank/DDBJ whole genome shotgun (WGS) entry which is preliminary data.</text>
</comment>
<organism evidence="1 2">
    <name type="scientific">Clavelina lepadiformis</name>
    <name type="common">Light-bulb sea squirt</name>
    <name type="synonym">Ascidia lepadiformis</name>
    <dbReference type="NCBI Taxonomy" id="159417"/>
    <lineage>
        <taxon>Eukaryota</taxon>
        <taxon>Metazoa</taxon>
        <taxon>Chordata</taxon>
        <taxon>Tunicata</taxon>
        <taxon>Ascidiacea</taxon>
        <taxon>Aplousobranchia</taxon>
        <taxon>Clavelinidae</taxon>
        <taxon>Clavelina</taxon>
    </lineage>
</organism>
<evidence type="ECO:0000313" key="2">
    <source>
        <dbReference type="Proteomes" id="UP001642483"/>
    </source>
</evidence>
<dbReference type="Proteomes" id="UP001642483">
    <property type="component" value="Unassembled WGS sequence"/>
</dbReference>
<dbReference type="SUPFAM" id="SSF52047">
    <property type="entry name" value="RNI-like"/>
    <property type="match status" value="1"/>
</dbReference>
<gene>
    <name evidence="1" type="ORF">CVLEPA_LOCUS19960</name>
</gene>
<protein>
    <submittedName>
        <fullName evidence="1">Uncharacterized protein</fullName>
    </submittedName>
</protein>
<reference evidence="1 2" key="1">
    <citation type="submission" date="2024-02" db="EMBL/GenBank/DDBJ databases">
        <authorList>
            <person name="Daric V."/>
            <person name="Darras S."/>
        </authorList>
    </citation>
    <scope>NUCLEOTIDE SEQUENCE [LARGE SCALE GENOMIC DNA]</scope>
</reference>
<accession>A0ABP0G7V8</accession>
<dbReference type="EMBL" id="CAWYQH010000106">
    <property type="protein sequence ID" value="CAK8687908.1"/>
    <property type="molecule type" value="Genomic_DNA"/>
</dbReference>
<proteinExistence type="predicted"/>
<sequence length="543" mass="62483">MLTKACVATKVLQKHRSYIQYSHISSTDFICKLEIVAMPRHRSAKCLKHLVLDKIAETVRQLAGESGIRRNCSNENYDLLKQFLTPFNAYGPNITNSINFVLVKHYNLRWPAISFFGSSMTVLNLSFLLNQEDTILIERSIKNFILVNCPRIEVLCLNFCTKISSKVVRQLITAYKDTLRRLELQGVTLSGNIFEAIGKCDKLSYLDISRDFEHSQKFSFYKLAKMFLIYGKRTGLARSLEVLLMSNVNCASKQPFRFFVHIFYYWCPQLSRFTHHLLFEALAHLCKLNKGPKPLYLKGGNDYTDSNRLCVSWFEEQHDVLLQCVPKMENLNIISGNEKKATIVYIIQNQRLQLTTLDLSWTLPFGFLKYVELLCPYLEHVTVDQIFFETQSNLVQVVKEEFEKLSLAALEVGLKPWSKLKTLSLRVSHSYFEDEDITSLLKTICKNSSGSLKELSLEFGIHSCAYDVLTELFQDGTLSGLKDLLCLGMDVTPSMIWDWLTFDNSLQYIGVMTCTDTCPVELEIEQFDRYIDEKNLDINIGLC</sequence>
<dbReference type="Gene3D" id="3.80.10.10">
    <property type="entry name" value="Ribonuclease Inhibitor"/>
    <property type="match status" value="1"/>
</dbReference>
<evidence type="ECO:0000313" key="1">
    <source>
        <dbReference type="EMBL" id="CAK8687908.1"/>
    </source>
</evidence>